<dbReference type="AlphaFoldDB" id="A0AAU9JNQ7"/>
<dbReference type="Proteomes" id="UP001162131">
    <property type="component" value="Unassembled WGS sequence"/>
</dbReference>
<organism evidence="1 2">
    <name type="scientific">Blepharisma stoltei</name>
    <dbReference type="NCBI Taxonomy" id="1481888"/>
    <lineage>
        <taxon>Eukaryota</taxon>
        <taxon>Sar</taxon>
        <taxon>Alveolata</taxon>
        <taxon>Ciliophora</taxon>
        <taxon>Postciliodesmatophora</taxon>
        <taxon>Heterotrichea</taxon>
        <taxon>Heterotrichida</taxon>
        <taxon>Blepharismidae</taxon>
        <taxon>Blepharisma</taxon>
    </lineage>
</organism>
<reference evidence="1" key="1">
    <citation type="submission" date="2021-09" db="EMBL/GenBank/DDBJ databases">
        <authorList>
            <consortium name="AG Swart"/>
            <person name="Singh M."/>
            <person name="Singh A."/>
            <person name="Seah K."/>
            <person name="Emmerich C."/>
        </authorList>
    </citation>
    <scope>NUCLEOTIDE SEQUENCE</scope>
    <source>
        <strain evidence="1">ATCC30299</strain>
    </source>
</reference>
<accession>A0AAU9JNQ7</accession>
<dbReference type="EMBL" id="CAJZBQ010000041">
    <property type="protein sequence ID" value="CAG9326624.1"/>
    <property type="molecule type" value="Genomic_DNA"/>
</dbReference>
<protein>
    <submittedName>
        <fullName evidence="1">Uncharacterized protein</fullName>
    </submittedName>
</protein>
<name>A0AAU9JNQ7_9CILI</name>
<evidence type="ECO:0000313" key="1">
    <source>
        <dbReference type="EMBL" id="CAG9326624.1"/>
    </source>
</evidence>
<proteinExistence type="predicted"/>
<evidence type="ECO:0000313" key="2">
    <source>
        <dbReference type="Proteomes" id="UP001162131"/>
    </source>
</evidence>
<keyword evidence="2" id="KW-1185">Reference proteome</keyword>
<sequence length="574" mass="65569">MSAQASRDNPSTSPIDLQQLRNEVTQISEQLASHSSLLKEFNDLITKKKRFRTDPSPIITTLKQEFKAEFMEDTMRLFTSLEEQLKLMDSNAASSNSKFNDAIIELRRLTDSVNAKANLLQDQANNLRDVSGSLSDEVLYMKDVLALKAEIKDLDNLDHRVDTFTPLENFVILEGTVKQLAYRSEVAKINEEIEIIQDRLNLLPTADKVKESLEKINDELRGLINLKMDCEAYETAVFMINKKQDVFENRIDAILLKTSKDKDSLTKMLNDLTGMFNAKPWMIEIDKINDILETKASSEEFRKLKIDILPKIEDFGNKLDKFSRDLKSFEAAQARFDEIILTKGSKEDIKKIQNFQSTLLKQEVFYSSVSELNIKISSTEEQLKEMLVSIENIIEDINKYGLSSQSQKTQSRDYAALYNSISDLKEAISSKAEKTDLFQISAKMAEKNDFENLKNNCDTLVRQFQQAVQLQSETLKTMLRTADSAIKKDKVRVELSRNTNILLTWINSRLPPVKLDNSVNCGSKLSALLLSRTTPSPDHKIERATPNIWKRSLSRREKRLVISSHAYRASVDLP</sequence>
<gene>
    <name evidence="1" type="ORF">BSTOLATCC_MIC41898</name>
</gene>
<comment type="caution">
    <text evidence="1">The sequence shown here is derived from an EMBL/GenBank/DDBJ whole genome shotgun (WGS) entry which is preliminary data.</text>
</comment>